<feature type="region of interest" description="Disordered" evidence="2">
    <location>
        <begin position="257"/>
        <end position="297"/>
    </location>
</feature>
<dbReference type="PANTHER" id="PTHR45809">
    <property type="entry name" value="VIRAL IAP-ASSOCIATED FACTOR HOMOLOG"/>
    <property type="match status" value="1"/>
</dbReference>
<accession>A0A9W7LA68</accession>
<evidence type="ECO:0000313" key="4">
    <source>
        <dbReference type="EMBL" id="GMI41354.1"/>
    </source>
</evidence>
<dbReference type="GO" id="GO:0006457">
    <property type="term" value="P:protein folding"/>
    <property type="evidence" value="ECO:0007669"/>
    <property type="project" value="TreeGrafter"/>
</dbReference>
<name>A0A9W7LA68_9STRA</name>
<evidence type="ECO:0000259" key="3">
    <source>
        <dbReference type="Pfam" id="PF02114"/>
    </source>
</evidence>
<comment type="similarity">
    <text evidence="1">Belongs to the phosducin family.</text>
</comment>
<proteinExistence type="inferred from homology"/>
<dbReference type="InterPro" id="IPR051498">
    <property type="entry name" value="Phosducin-like_chap/apop_reg"/>
</dbReference>
<organism evidence="4 5">
    <name type="scientific">Triparma columacea</name>
    <dbReference type="NCBI Taxonomy" id="722753"/>
    <lineage>
        <taxon>Eukaryota</taxon>
        <taxon>Sar</taxon>
        <taxon>Stramenopiles</taxon>
        <taxon>Ochrophyta</taxon>
        <taxon>Bolidophyceae</taxon>
        <taxon>Parmales</taxon>
        <taxon>Triparmaceae</taxon>
        <taxon>Triparma</taxon>
    </lineage>
</organism>
<comment type="caution">
    <text evidence="4">The sequence shown here is derived from an EMBL/GenBank/DDBJ whole genome shotgun (WGS) entry which is preliminary data.</text>
</comment>
<dbReference type="Pfam" id="PF02114">
    <property type="entry name" value="Phosducin"/>
    <property type="match status" value="1"/>
</dbReference>
<dbReference type="EMBL" id="BRYA01000148">
    <property type="protein sequence ID" value="GMI41354.1"/>
    <property type="molecule type" value="Genomic_DNA"/>
</dbReference>
<reference evidence="5" key="1">
    <citation type="journal article" date="2023" name="Commun. Biol.">
        <title>Genome analysis of Parmales, the sister group of diatoms, reveals the evolutionary specialization of diatoms from phago-mixotrophs to photoautotrophs.</title>
        <authorList>
            <person name="Ban H."/>
            <person name="Sato S."/>
            <person name="Yoshikawa S."/>
            <person name="Yamada K."/>
            <person name="Nakamura Y."/>
            <person name="Ichinomiya M."/>
            <person name="Sato N."/>
            <person name="Blanc-Mathieu R."/>
            <person name="Endo H."/>
            <person name="Kuwata A."/>
            <person name="Ogata H."/>
        </authorList>
    </citation>
    <scope>NUCLEOTIDE SEQUENCE [LARGE SCALE GENOMIC DNA]</scope>
</reference>
<dbReference type="OrthoDB" id="45518at2759"/>
<feature type="domain" description="Phosducin" evidence="3">
    <location>
        <begin position="81"/>
        <end position="258"/>
    </location>
</feature>
<evidence type="ECO:0000256" key="1">
    <source>
        <dbReference type="ARBA" id="ARBA00009686"/>
    </source>
</evidence>
<dbReference type="GO" id="GO:0005737">
    <property type="term" value="C:cytoplasm"/>
    <property type="evidence" value="ECO:0007669"/>
    <property type="project" value="TreeGrafter"/>
</dbReference>
<dbReference type="Proteomes" id="UP001165065">
    <property type="component" value="Unassembled WGS sequence"/>
</dbReference>
<evidence type="ECO:0000313" key="5">
    <source>
        <dbReference type="Proteomes" id="UP001165065"/>
    </source>
</evidence>
<dbReference type="Gene3D" id="3.40.30.10">
    <property type="entry name" value="Glutaredoxin"/>
    <property type="match status" value="1"/>
</dbReference>
<dbReference type="PANTHER" id="PTHR45809:SF3">
    <property type="entry name" value="VIRAL IAP-ASSOCIATED FACTOR HOMOLOG"/>
    <property type="match status" value="1"/>
</dbReference>
<protein>
    <recommendedName>
        <fullName evidence="3">Phosducin domain-containing protein</fullName>
    </recommendedName>
</protein>
<dbReference type="InterPro" id="IPR024253">
    <property type="entry name" value="Phosducin_thioredoxin-like_dom"/>
</dbReference>
<sequence length="297" mass="33874">MSGFTDYSGKKGRVKYGFSGETTQFEDALIKHNVITREQALLNKGMDEEDVAKLLVEEAIQETPVDYHIKEVRRTEREAELEEDLEDDDDLEEMMAGFNDDFNMEKYKEKRKMEIVNERKKDAAAKEAFKRKYRFGDFSEINREDWQREVNEGSLNGQWVVVVLTSTAVEEAMAVEASMQAVAEKFKSVKFLKIRSTSAIEKWPDANLPTVFCYVNGEMNKQMIGSEQCGGPGTNAGRLEWRLKRLGVLEDSVMVKDSPRTEGAVGESNPNKMGELERKGMTMMATYGTEDDEEVYD</sequence>
<dbReference type="AlphaFoldDB" id="A0A9W7LA68"/>
<dbReference type="SUPFAM" id="SSF52833">
    <property type="entry name" value="Thioredoxin-like"/>
    <property type="match status" value="1"/>
</dbReference>
<keyword evidence="5" id="KW-1185">Reference proteome</keyword>
<evidence type="ECO:0000256" key="2">
    <source>
        <dbReference type="SAM" id="MobiDB-lite"/>
    </source>
</evidence>
<dbReference type="InterPro" id="IPR036249">
    <property type="entry name" value="Thioredoxin-like_sf"/>
</dbReference>
<gene>
    <name evidence="4" type="ORF">TrCOL_g8192</name>
</gene>